<keyword evidence="3" id="KW-1185">Reference proteome</keyword>
<comment type="caution">
    <text evidence="2">The sequence shown here is derived from an EMBL/GenBank/DDBJ whole genome shotgun (WGS) entry which is preliminary data.</text>
</comment>
<evidence type="ECO:0000313" key="3">
    <source>
        <dbReference type="Proteomes" id="UP000461730"/>
    </source>
</evidence>
<protein>
    <submittedName>
        <fullName evidence="2">AAA family ATPase</fullName>
    </submittedName>
</protein>
<gene>
    <name evidence="2" type="ORF">GO493_13460</name>
</gene>
<dbReference type="InterPro" id="IPR027417">
    <property type="entry name" value="P-loop_NTPase"/>
</dbReference>
<dbReference type="PANTHER" id="PTHR40396">
    <property type="entry name" value="ATPASE-LIKE PROTEIN"/>
    <property type="match status" value="1"/>
</dbReference>
<dbReference type="EMBL" id="WRXN01000005">
    <property type="protein sequence ID" value="MVT09272.1"/>
    <property type="molecule type" value="Genomic_DNA"/>
</dbReference>
<evidence type="ECO:0000313" key="2">
    <source>
        <dbReference type="EMBL" id="MVT09272.1"/>
    </source>
</evidence>
<dbReference type="SUPFAM" id="SSF52540">
    <property type="entry name" value="P-loop containing nucleoside triphosphate hydrolases"/>
    <property type="match status" value="1"/>
</dbReference>
<reference evidence="2 3" key="1">
    <citation type="submission" date="2019-12" db="EMBL/GenBank/DDBJ databases">
        <title>Chitinophaga sp. strain ysch24 (GDMCC 1.1355), whole genome shotgun sequence.</title>
        <authorList>
            <person name="Zhang X."/>
        </authorList>
    </citation>
    <scope>NUCLEOTIDE SEQUENCE [LARGE SCALE GENOMIC DNA]</scope>
    <source>
        <strain evidence="3">ysch24</strain>
    </source>
</reference>
<dbReference type="PIRSF" id="PIRSF029347">
    <property type="entry name" value="RecF"/>
    <property type="match status" value="1"/>
</dbReference>
<dbReference type="Gene3D" id="3.40.50.300">
    <property type="entry name" value="P-loop containing nucleotide triphosphate hydrolases"/>
    <property type="match status" value="1"/>
</dbReference>
<evidence type="ECO:0000259" key="1">
    <source>
        <dbReference type="Pfam" id="PF13304"/>
    </source>
</evidence>
<feature type="domain" description="ATPase AAA-type core" evidence="1">
    <location>
        <begin position="25"/>
        <end position="312"/>
    </location>
</feature>
<name>A0A7K1U4J1_9BACT</name>
<dbReference type="Proteomes" id="UP000461730">
    <property type="component" value="Unassembled WGS sequence"/>
</dbReference>
<dbReference type="InterPro" id="IPR014555">
    <property type="entry name" value="RecF-like"/>
</dbReference>
<dbReference type="AlphaFoldDB" id="A0A7K1U4J1"/>
<dbReference type="GO" id="GO:0005524">
    <property type="term" value="F:ATP binding"/>
    <property type="evidence" value="ECO:0007669"/>
    <property type="project" value="InterPro"/>
</dbReference>
<organism evidence="2 3">
    <name type="scientific">Chitinophaga tropicalis</name>
    <dbReference type="NCBI Taxonomy" id="2683588"/>
    <lineage>
        <taxon>Bacteria</taxon>
        <taxon>Pseudomonadati</taxon>
        <taxon>Bacteroidota</taxon>
        <taxon>Chitinophagia</taxon>
        <taxon>Chitinophagales</taxon>
        <taxon>Chitinophagaceae</taxon>
        <taxon>Chitinophaga</taxon>
    </lineage>
</organism>
<dbReference type="GO" id="GO:0016887">
    <property type="term" value="F:ATP hydrolysis activity"/>
    <property type="evidence" value="ECO:0007669"/>
    <property type="project" value="InterPro"/>
</dbReference>
<sequence>MRIKKLHIRNFKSLVDFELENLPAFAAIVGPNASGKSNIFEALEFTNYVCRFPFEATSFFGGIKSIYSYQAPANSPLRFNYQFDDNILIDFTFLLTKQKIDGFDDTYAIASSPVLTLENEEDKFTVLDIRDKTKREAFLTILKNKQLSYNNEFEIFIDNFSRLFVGKTFLNRSSQLQSRLHTDASNLSQILGQILDDKARKDEFVEWLQILIPEFKNIEIKKSNLDGSFEFFLYEKTSDKPFPKYLISDGTNNILALMAAVYQTDKPQFLCIEEPENGLHPQAIQLLVDFFREKSEEKGHHILLNTHSQTLVRCLEPQEIILVNKVNGATIAKQLTKEDAVNIKTDEAWLSNAFGGGVLWSK</sequence>
<accession>A0A7K1U4J1</accession>
<dbReference type="Pfam" id="PF13304">
    <property type="entry name" value="AAA_21"/>
    <property type="match status" value="1"/>
</dbReference>
<proteinExistence type="predicted"/>
<dbReference type="InterPro" id="IPR003959">
    <property type="entry name" value="ATPase_AAA_core"/>
</dbReference>
<dbReference type="RefSeq" id="WP_157306701.1">
    <property type="nucleotide sequence ID" value="NZ_WRXN01000005.1"/>
</dbReference>
<dbReference type="PANTHER" id="PTHR40396:SF1">
    <property type="entry name" value="ATPASE AAA-TYPE CORE DOMAIN-CONTAINING PROTEIN"/>
    <property type="match status" value="1"/>
</dbReference>